<dbReference type="GO" id="GO:0016020">
    <property type="term" value="C:membrane"/>
    <property type="evidence" value="ECO:0007669"/>
    <property type="project" value="InterPro"/>
</dbReference>
<dbReference type="Pfam" id="PF00144">
    <property type="entry name" value="Beta-lactamase"/>
    <property type="match status" value="1"/>
</dbReference>
<evidence type="ECO:0000313" key="6">
    <source>
        <dbReference type="EMBL" id="KAF5876136.1"/>
    </source>
</evidence>
<keyword evidence="2" id="KW-0328">Glycosyltransferase</keyword>
<gene>
    <name evidence="6" type="ORF">Bfra_002536</name>
</gene>
<dbReference type="SUPFAM" id="SSF53448">
    <property type="entry name" value="Nucleotide-diphospho-sugar transferases"/>
    <property type="match status" value="1"/>
</dbReference>
<keyword evidence="7" id="KW-1185">Reference proteome</keyword>
<accession>A0A8H6EL13</accession>
<comment type="similarity">
    <text evidence="1">Belongs to the glycosyltransferase 15 family.</text>
</comment>
<evidence type="ECO:0000313" key="7">
    <source>
        <dbReference type="Proteomes" id="UP000531561"/>
    </source>
</evidence>
<dbReference type="Proteomes" id="UP000531561">
    <property type="component" value="Unassembled WGS sequence"/>
</dbReference>
<organism evidence="6 7">
    <name type="scientific">Botrytis fragariae</name>
    <dbReference type="NCBI Taxonomy" id="1964551"/>
    <lineage>
        <taxon>Eukaryota</taxon>
        <taxon>Fungi</taxon>
        <taxon>Dikarya</taxon>
        <taxon>Ascomycota</taxon>
        <taxon>Pezizomycotina</taxon>
        <taxon>Leotiomycetes</taxon>
        <taxon>Helotiales</taxon>
        <taxon>Sclerotiniaceae</taxon>
        <taxon>Botrytis</taxon>
    </lineage>
</organism>
<comment type="caution">
    <text evidence="6">The sequence shown here is derived from an EMBL/GenBank/DDBJ whole genome shotgun (WGS) entry which is preliminary data.</text>
</comment>
<dbReference type="OrthoDB" id="439943at2759"/>
<dbReference type="GO" id="GO:0006487">
    <property type="term" value="P:protein N-linked glycosylation"/>
    <property type="evidence" value="ECO:0007669"/>
    <property type="project" value="TreeGrafter"/>
</dbReference>
<sequence length="827" mass="94266">MAVARPIRVLGLLAIGLWMFFLYQVFGPPKPDLGPGDTLANIERDPNLDPTGEPEGVLWRADQGYGLGAEGTSRINATLLSLVRNEEVDGMVQAMRDLERTWNHKFNYPWTFFNDVPFSEEFKRRTSAETKAECRYEEIPKEHWEMPSWIDPELFEESAKILKENDIQYASMASYHQMCRWNSGLFYKHPAMADMQFYWRVEPKVHFFCDVDYDVFRYMQDQNKTYGFTINLYDAPQSIPSLWPETTKFLAAHPEYIHENNAMNWVTDSARRPEHNRNANGYSTCHFWSNFEIANMDFWRSQAYEDYFNHLDRAGGFFYERWGDAPVHSIALALFEDSSKIHWFRDIGYQHIPYFNCPNSPKCKGCQAGRFTDGEAWLHKEDCRANWFKYVANAAEVSPSPYVSIKLRDWAKPLRNESLVDKMSNFEDIIREACSSRDIAGAVLVGGDSSGKFYYAKAFGSQSLKDPSEPMKLDSAMWFASCTKLFTTIAALQCVERGLLDLDGDISEILPEFKGVQILTGFDEESGKPILIDNHKPITLRHLLTHSSGLAYDYFEYINKGLPMPTDGEFLVKERFKFPLLFAPGESWTYGVSIDWAGQMVERVNGNISLEIYFRKNIWGPLGMDNMTFHPTQHPEIFSRLIAMSKREGGVTQYGTTDDPTSKAKYTSQVPFDPATKDCQGGAGTFGSPVDYFKCLQSICANDGKLLKSETVDEMFKPQLSEASRKGLMKRLSIPEVNECLGAFPKGLKADWGLGGMINLENIGGRSKGSIAWGGYPNLQWWINRKDGICGIWGSQLIPPGDPKTNRLFTAFEDEIHRKAGVSREKL</sequence>
<dbReference type="RefSeq" id="XP_037195082.1">
    <property type="nucleotide sequence ID" value="XM_037332954.1"/>
</dbReference>
<reference evidence="6 7" key="1">
    <citation type="journal article" date="2020" name="Phytopathology">
        <title>A high-quality genome resource of Botrytis fragariae, a new and rapidly spreading fungal pathogen causing strawberry gray mold in the U.S.A.</title>
        <authorList>
            <person name="Wu Y."/>
            <person name="Saski C.A."/>
            <person name="Schnabel G."/>
            <person name="Xiao S."/>
            <person name="Hu M."/>
        </authorList>
    </citation>
    <scope>NUCLEOTIDE SEQUENCE [LARGE SCALE GENOMIC DNA]</scope>
    <source>
        <strain evidence="6 7">BVB16</strain>
    </source>
</reference>
<dbReference type="GeneID" id="59256646"/>
<dbReference type="AlphaFoldDB" id="A0A8H6EL13"/>
<dbReference type="GO" id="GO:0000026">
    <property type="term" value="F:alpha-1,2-mannosyltransferase activity"/>
    <property type="evidence" value="ECO:0007669"/>
    <property type="project" value="TreeGrafter"/>
</dbReference>
<dbReference type="InterPro" id="IPR029044">
    <property type="entry name" value="Nucleotide-diphossugar_trans"/>
</dbReference>
<evidence type="ECO:0000256" key="2">
    <source>
        <dbReference type="ARBA" id="ARBA00022676"/>
    </source>
</evidence>
<dbReference type="SUPFAM" id="SSF56601">
    <property type="entry name" value="beta-lactamase/transpeptidase-like"/>
    <property type="match status" value="1"/>
</dbReference>
<keyword evidence="3 6" id="KW-0808">Transferase</keyword>
<evidence type="ECO:0000256" key="3">
    <source>
        <dbReference type="ARBA" id="ARBA00022679"/>
    </source>
</evidence>
<proteinExistence type="inferred from homology"/>
<evidence type="ECO:0000256" key="1">
    <source>
        <dbReference type="ARBA" id="ARBA00007677"/>
    </source>
</evidence>
<name>A0A8H6EL13_9HELO</name>
<dbReference type="Gene3D" id="3.90.550.10">
    <property type="entry name" value="Spore Coat Polysaccharide Biosynthesis Protein SpsA, Chain A"/>
    <property type="match status" value="1"/>
</dbReference>
<dbReference type="GO" id="GO:0006493">
    <property type="term" value="P:protein O-linked glycosylation"/>
    <property type="evidence" value="ECO:0007669"/>
    <property type="project" value="TreeGrafter"/>
</dbReference>
<dbReference type="GO" id="GO:0005794">
    <property type="term" value="C:Golgi apparatus"/>
    <property type="evidence" value="ECO:0007669"/>
    <property type="project" value="TreeGrafter"/>
</dbReference>
<keyword evidence="4" id="KW-1133">Transmembrane helix</keyword>
<dbReference type="Gene3D" id="3.40.710.10">
    <property type="entry name" value="DD-peptidase/beta-lactamase superfamily"/>
    <property type="match status" value="1"/>
</dbReference>
<dbReference type="GO" id="GO:0000032">
    <property type="term" value="P:cell wall mannoprotein biosynthetic process"/>
    <property type="evidence" value="ECO:0007669"/>
    <property type="project" value="TreeGrafter"/>
</dbReference>
<dbReference type="InterPro" id="IPR001466">
    <property type="entry name" value="Beta-lactam-related"/>
</dbReference>
<dbReference type="InterPro" id="IPR002685">
    <property type="entry name" value="Glyco_trans_15"/>
</dbReference>
<dbReference type="Pfam" id="PF01793">
    <property type="entry name" value="Glyco_transf_15"/>
    <property type="match status" value="1"/>
</dbReference>
<dbReference type="PANTHER" id="PTHR31121">
    <property type="entry name" value="ALPHA-1,2 MANNOSYLTRANSFERASE KTR1"/>
    <property type="match status" value="1"/>
</dbReference>
<dbReference type="FunFam" id="3.90.550.10:FF:000051">
    <property type="entry name" value="Alpha-1,2-mannosyltransferase (Ktr4)"/>
    <property type="match status" value="1"/>
</dbReference>
<keyword evidence="4" id="KW-0812">Transmembrane</keyword>
<dbReference type="EMBL" id="JABFCT010000004">
    <property type="protein sequence ID" value="KAF5876136.1"/>
    <property type="molecule type" value="Genomic_DNA"/>
</dbReference>
<keyword evidence="4" id="KW-0472">Membrane</keyword>
<feature type="domain" description="Beta-lactamase-related" evidence="5">
    <location>
        <begin position="427"/>
        <end position="793"/>
    </location>
</feature>
<evidence type="ECO:0000259" key="5">
    <source>
        <dbReference type="Pfam" id="PF00144"/>
    </source>
</evidence>
<dbReference type="PANTHER" id="PTHR31121:SF7">
    <property type="entry name" value="MANNOSYLTRANSFERASE KTR4-RELATED"/>
    <property type="match status" value="1"/>
</dbReference>
<evidence type="ECO:0000256" key="4">
    <source>
        <dbReference type="SAM" id="Phobius"/>
    </source>
</evidence>
<feature type="transmembrane region" description="Helical" evidence="4">
    <location>
        <begin position="7"/>
        <end position="26"/>
    </location>
</feature>
<protein>
    <submittedName>
        <fullName evidence="6">Putative glycosyltransferase family 15 protein</fullName>
    </submittedName>
</protein>
<dbReference type="InterPro" id="IPR012338">
    <property type="entry name" value="Beta-lactam/transpept-like"/>
</dbReference>